<accession>A0ABR8H002</accession>
<gene>
    <name evidence="2" type="ORF">H6G81_32705</name>
</gene>
<evidence type="ECO:0000313" key="3">
    <source>
        <dbReference type="Proteomes" id="UP000660380"/>
    </source>
</evidence>
<dbReference type="Proteomes" id="UP000660380">
    <property type="component" value="Unassembled WGS sequence"/>
</dbReference>
<evidence type="ECO:0000313" key="2">
    <source>
        <dbReference type="EMBL" id="MBD2609150.1"/>
    </source>
</evidence>
<dbReference type="SUPFAM" id="SSF52540">
    <property type="entry name" value="P-loop containing nucleoside triphosphate hydrolases"/>
    <property type="match status" value="1"/>
</dbReference>
<name>A0ABR8H002_9CYAN</name>
<dbReference type="PANTHER" id="PTHR36766">
    <property type="entry name" value="PLANT BROAD-SPECTRUM MILDEW RESISTANCE PROTEIN RPW8"/>
    <property type="match status" value="1"/>
</dbReference>
<comment type="caution">
    <text evidence="2">The sequence shown here is derived from an EMBL/GenBank/DDBJ whole genome shotgun (WGS) entry which is preliminary data.</text>
</comment>
<feature type="domain" description="NB-ARC" evidence="1">
    <location>
        <begin position="159"/>
        <end position="261"/>
    </location>
</feature>
<evidence type="ECO:0000259" key="1">
    <source>
        <dbReference type="Pfam" id="PF00931"/>
    </source>
</evidence>
<sequence length="530" mass="60486">MAANSNKIEEDFIEAKNNWELEKLYVDLASAKGKALTPVEKKFLRGLLCGFSPAEIANAVYKSRSSSTVRVYLSNGLYKYIEDMLSNQEGSSIKVKSWSRVTQLLEKAGYKKGWFQIDVTDNQIIATEKKQADFGTMKTAQRQDWGEAIDVSKFYGRTTELASLKEWIVQERCRLVVLLGMGGIGKTALSVKLAEAIKEDFEFVIWRSLSLAPPLEVILNQLLSLLSPEAQIQSTEGVENNISQLIECLRSSRCLIVLDCVDSILSNGNDTDLVREYPLSVPVSNPDVMKQIRYRQGYEDYGELIRRLGDSQHQSCLVLTSREKTQEIAALEGKKLPVRSWKLSGLNNAESWELLKEKGFTDSSEEECRILIEWYAGNPLFIKLVATTIQELFAGNIYEFLEQGTVVFGDIRAILDEQFYRLSNLEKQIIHWLALNRNLVSVRKLQKEIIPRVSQRLILEAIELLQRRSLIERQASSFAQTPVLMEYIAERLIEENFENQDKSGYSLMSQTIFEAQLKNHIREIRLDIEI</sequence>
<dbReference type="PANTHER" id="PTHR36766:SF64">
    <property type="entry name" value="OS12G0206100 PROTEIN"/>
    <property type="match status" value="1"/>
</dbReference>
<reference evidence="2 3" key="1">
    <citation type="journal article" date="2020" name="ISME J.">
        <title>Comparative genomics reveals insights into cyanobacterial evolution and habitat adaptation.</title>
        <authorList>
            <person name="Chen M.Y."/>
            <person name="Teng W.K."/>
            <person name="Zhao L."/>
            <person name="Hu C.X."/>
            <person name="Zhou Y.K."/>
            <person name="Han B.P."/>
            <person name="Song L.R."/>
            <person name="Shu W.S."/>
        </authorList>
    </citation>
    <scope>NUCLEOTIDE SEQUENCE [LARGE SCALE GENOMIC DNA]</scope>
    <source>
        <strain evidence="2 3">FACHB-248</strain>
    </source>
</reference>
<organism evidence="2 3">
    <name type="scientific">Scytonema hofmannii FACHB-248</name>
    <dbReference type="NCBI Taxonomy" id="1842502"/>
    <lineage>
        <taxon>Bacteria</taxon>
        <taxon>Bacillati</taxon>
        <taxon>Cyanobacteriota</taxon>
        <taxon>Cyanophyceae</taxon>
        <taxon>Nostocales</taxon>
        <taxon>Scytonemataceae</taxon>
        <taxon>Scytonema</taxon>
    </lineage>
</organism>
<dbReference type="Gene3D" id="3.40.50.300">
    <property type="entry name" value="P-loop containing nucleotide triphosphate hydrolases"/>
    <property type="match status" value="1"/>
</dbReference>
<dbReference type="RefSeq" id="WP_038296293.1">
    <property type="nucleotide sequence ID" value="NZ_JACJTA010000131.1"/>
</dbReference>
<proteinExistence type="predicted"/>
<keyword evidence="3" id="KW-1185">Reference proteome</keyword>
<dbReference type="InterPro" id="IPR027417">
    <property type="entry name" value="P-loop_NTPase"/>
</dbReference>
<dbReference type="Pfam" id="PF00931">
    <property type="entry name" value="NB-ARC"/>
    <property type="match status" value="1"/>
</dbReference>
<protein>
    <submittedName>
        <fullName evidence="2">NB-ARC domain-containing protein</fullName>
    </submittedName>
</protein>
<dbReference type="PRINTS" id="PR00364">
    <property type="entry name" value="DISEASERSIST"/>
</dbReference>
<dbReference type="EMBL" id="JACJTA010000131">
    <property type="protein sequence ID" value="MBD2609150.1"/>
    <property type="molecule type" value="Genomic_DNA"/>
</dbReference>
<dbReference type="InterPro" id="IPR002182">
    <property type="entry name" value="NB-ARC"/>
</dbReference>